<dbReference type="GO" id="GO:0005739">
    <property type="term" value="C:mitochondrion"/>
    <property type="evidence" value="ECO:0007669"/>
    <property type="project" value="UniProtKB-SubCell"/>
</dbReference>
<dbReference type="InterPro" id="IPR037229">
    <property type="entry name" value="Ribosomal_bL35_sf"/>
</dbReference>
<dbReference type="PANTHER" id="PTHR15909:SF0">
    <property type="entry name" value="LARGE RIBOSOMAL SUBUNIT PROTEIN BL35M"/>
    <property type="match status" value="1"/>
</dbReference>
<sequence>MLKLPFRATLLNWAICSKNLPQTSLFHCLTESLSWKSSNIKISSEKFTGSPLLSCQPSGLQVTVPQLQLTRSIIKYDLETGERHSHPGIYKRFTKLHWGAWIRPEIGQNKKLWAKLSKKKHHCQQFYFVPHEKGQIFDKMVTTYYRMRRYYPDDPLRPYHERDNFIGSRRRAGPAHDSLPPPRLTKADFEQRWYDAHNLPKETPYKRPMHKKVVPKSLLE</sequence>
<dbReference type="KEGG" id="hazt:108673237"/>
<feature type="region of interest" description="Disordered" evidence="1">
    <location>
        <begin position="200"/>
        <end position="220"/>
    </location>
</feature>
<dbReference type="GO" id="GO:0005840">
    <property type="term" value="C:ribosome"/>
    <property type="evidence" value="ECO:0007669"/>
    <property type="project" value="UniProtKB-KW"/>
</dbReference>
<dbReference type="PANTHER" id="PTHR15909">
    <property type="entry name" value="39S RIBOSOMAL PROTEIN L35, MITOCHONDRIAL"/>
    <property type="match status" value="1"/>
</dbReference>
<proteinExistence type="predicted"/>
<dbReference type="CTD" id="51318"/>
<gene>
    <name evidence="3" type="primary">LOC108673237</name>
</gene>
<dbReference type="AlphaFoldDB" id="A0A8B7NS34"/>
<dbReference type="GO" id="GO:1990904">
    <property type="term" value="C:ribonucleoprotein complex"/>
    <property type="evidence" value="ECO:0007669"/>
    <property type="project" value="UniProtKB-KW"/>
</dbReference>
<dbReference type="GeneID" id="108673237"/>
<evidence type="ECO:0000313" key="2">
    <source>
        <dbReference type="Proteomes" id="UP000694843"/>
    </source>
</evidence>
<keyword evidence="2" id="KW-1185">Reference proteome</keyword>
<dbReference type="SUPFAM" id="SSF143034">
    <property type="entry name" value="L35p-like"/>
    <property type="match status" value="1"/>
</dbReference>
<dbReference type="Proteomes" id="UP000694843">
    <property type="component" value="Unplaced"/>
</dbReference>
<dbReference type="RefSeq" id="XP_018016518.1">
    <property type="nucleotide sequence ID" value="XM_018161029.2"/>
</dbReference>
<accession>A0A8B7NS34</accession>
<name>A0A8B7NS34_HYAAZ</name>
<evidence type="ECO:0000313" key="3">
    <source>
        <dbReference type="RefSeq" id="XP_018016518.1"/>
    </source>
</evidence>
<dbReference type="OrthoDB" id="5847109at2759"/>
<dbReference type="InterPro" id="IPR019338">
    <property type="entry name" value="Ribosomal_bL35m"/>
</dbReference>
<reference evidence="3" key="1">
    <citation type="submission" date="2025-08" db="UniProtKB">
        <authorList>
            <consortium name="RefSeq"/>
        </authorList>
    </citation>
    <scope>IDENTIFICATION</scope>
    <source>
        <tissue evidence="3">Whole organism</tissue>
    </source>
</reference>
<evidence type="ECO:0000256" key="1">
    <source>
        <dbReference type="SAM" id="MobiDB-lite"/>
    </source>
</evidence>
<organism evidence="2 3">
    <name type="scientific">Hyalella azteca</name>
    <name type="common">Amphipod</name>
    <dbReference type="NCBI Taxonomy" id="294128"/>
    <lineage>
        <taxon>Eukaryota</taxon>
        <taxon>Metazoa</taxon>
        <taxon>Ecdysozoa</taxon>
        <taxon>Arthropoda</taxon>
        <taxon>Crustacea</taxon>
        <taxon>Multicrustacea</taxon>
        <taxon>Malacostraca</taxon>
        <taxon>Eumalacostraca</taxon>
        <taxon>Peracarida</taxon>
        <taxon>Amphipoda</taxon>
        <taxon>Senticaudata</taxon>
        <taxon>Talitrida</taxon>
        <taxon>Talitroidea</taxon>
        <taxon>Hyalellidae</taxon>
        <taxon>Hyalella</taxon>
    </lineage>
</organism>
<protein>
    <submittedName>
        <fullName evidence="3">Uncharacterized protein LOC108673237</fullName>
    </submittedName>
</protein>